<sequence length="73" mass="8155">MSPGTPAPQLEKSVSSKEAGKTISTPANMNWQYLITALQRVNQILVEIEKNIMIKSDFKILSIAINKIRVINE</sequence>
<geneLocation type="plasmid" evidence="2">
    <name>pHNBF16</name>
</geneLocation>
<reference evidence="2" key="1">
    <citation type="submission" date="2018-10" db="EMBL/GenBank/DDBJ databases">
        <title>Complete sequence of plasmid pHNBF16.</title>
        <authorList>
            <person name="Liu J.H."/>
            <person name="Huang X."/>
            <person name="Luo J."/>
        </authorList>
    </citation>
    <scope>NUCLEOTIDE SEQUENCE</scope>
    <source>
        <strain evidence="2">6BF16CTX</strain>
        <plasmid evidence="2">pHNBF16</plasmid>
    </source>
</reference>
<organism evidence="2">
    <name type="scientific">Klebsiella pneumoniae</name>
    <dbReference type="NCBI Taxonomy" id="573"/>
    <lineage>
        <taxon>Bacteria</taxon>
        <taxon>Pseudomonadati</taxon>
        <taxon>Pseudomonadota</taxon>
        <taxon>Gammaproteobacteria</taxon>
        <taxon>Enterobacterales</taxon>
        <taxon>Enterobacteriaceae</taxon>
        <taxon>Klebsiella/Raoultella group</taxon>
        <taxon>Klebsiella</taxon>
        <taxon>Klebsiella pneumoniae complex</taxon>
    </lineage>
</organism>
<evidence type="ECO:0000313" key="2">
    <source>
        <dbReference type="EMBL" id="AYU65742.1"/>
    </source>
</evidence>
<protein>
    <submittedName>
        <fullName evidence="2">Uncharacterized protein</fullName>
    </submittedName>
</protein>
<accession>A0A3G4RJ99</accession>
<name>A0A3G4RJ99_KLEPN</name>
<evidence type="ECO:0000256" key="1">
    <source>
        <dbReference type="SAM" id="MobiDB-lite"/>
    </source>
</evidence>
<dbReference type="EMBL" id="MK079571">
    <property type="protein sequence ID" value="AYU65742.1"/>
    <property type="molecule type" value="Genomic_DNA"/>
</dbReference>
<proteinExistence type="predicted"/>
<feature type="region of interest" description="Disordered" evidence="1">
    <location>
        <begin position="1"/>
        <end position="21"/>
    </location>
</feature>
<keyword evidence="2" id="KW-0614">Plasmid</keyword>
<dbReference type="AlphaFoldDB" id="A0A3G4RJ99"/>